<comment type="caution">
    <text evidence="1">The sequence shown here is derived from an EMBL/GenBank/DDBJ whole genome shotgun (WGS) entry which is preliminary data.</text>
</comment>
<organism evidence="1 2">
    <name type="scientific">Rhododendron molle</name>
    <name type="common">Chinese azalea</name>
    <name type="synonym">Azalea mollis</name>
    <dbReference type="NCBI Taxonomy" id="49168"/>
    <lineage>
        <taxon>Eukaryota</taxon>
        <taxon>Viridiplantae</taxon>
        <taxon>Streptophyta</taxon>
        <taxon>Embryophyta</taxon>
        <taxon>Tracheophyta</taxon>
        <taxon>Spermatophyta</taxon>
        <taxon>Magnoliopsida</taxon>
        <taxon>eudicotyledons</taxon>
        <taxon>Gunneridae</taxon>
        <taxon>Pentapetalae</taxon>
        <taxon>asterids</taxon>
        <taxon>Ericales</taxon>
        <taxon>Ericaceae</taxon>
        <taxon>Ericoideae</taxon>
        <taxon>Rhodoreae</taxon>
        <taxon>Rhododendron</taxon>
    </lineage>
</organism>
<evidence type="ECO:0000313" key="1">
    <source>
        <dbReference type="EMBL" id="KAI8555233.1"/>
    </source>
</evidence>
<gene>
    <name evidence="1" type="ORF">RHMOL_Rhmol05G0158700</name>
</gene>
<protein>
    <submittedName>
        <fullName evidence="1">Uncharacterized protein</fullName>
    </submittedName>
</protein>
<dbReference type="EMBL" id="CM046392">
    <property type="protein sequence ID" value="KAI8555233.1"/>
    <property type="molecule type" value="Genomic_DNA"/>
</dbReference>
<sequence length="129" mass="14344">MSKYMSQVIALTGSFKNVFVDHVGHDLNSHADALAGLRAVRATHDGNRTIVLGEVLTPSFEPELQEVMDIHLAPSWIDPLIAYLKHATLPTDCKEAHKIRCPSASYFLDPTGVMYRRSYIGPDLCVIHE</sequence>
<proteinExistence type="predicted"/>
<accession>A0ACC0NRW7</accession>
<dbReference type="Proteomes" id="UP001062846">
    <property type="component" value="Chromosome 5"/>
</dbReference>
<evidence type="ECO:0000313" key="2">
    <source>
        <dbReference type="Proteomes" id="UP001062846"/>
    </source>
</evidence>
<name>A0ACC0NRW7_RHOML</name>
<keyword evidence="2" id="KW-1185">Reference proteome</keyword>
<reference evidence="1" key="1">
    <citation type="submission" date="2022-02" db="EMBL/GenBank/DDBJ databases">
        <title>Plant Genome Project.</title>
        <authorList>
            <person name="Zhang R.-G."/>
        </authorList>
    </citation>
    <scope>NUCLEOTIDE SEQUENCE</scope>
    <source>
        <strain evidence="1">AT1</strain>
    </source>
</reference>